<feature type="active site" description="Tele-phosphohistidine intermediate" evidence="5">
    <location>
        <position position="8"/>
    </location>
</feature>
<protein>
    <recommendedName>
        <fullName evidence="2">phosphoglycerate mutase (2,3-diphosphoglycerate-dependent)</fullName>
        <ecNumber evidence="2">5.4.2.11</ecNumber>
    </recommendedName>
</protein>
<evidence type="ECO:0000256" key="2">
    <source>
        <dbReference type="ARBA" id="ARBA00012028"/>
    </source>
</evidence>
<accession>A0AAE3ANB4</accession>
<gene>
    <name evidence="7" type="ORF">LKD31_08950</name>
</gene>
<dbReference type="SMART" id="SM00855">
    <property type="entry name" value="PGAM"/>
    <property type="match status" value="1"/>
</dbReference>
<dbReference type="InterPro" id="IPR013078">
    <property type="entry name" value="His_Pase_superF_clade-1"/>
</dbReference>
<dbReference type="InterPro" id="IPR029033">
    <property type="entry name" value="His_PPase_superfam"/>
</dbReference>
<name>A0AAE3ANB4_9FIRM</name>
<dbReference type="CDD" id="cd07067">
    <property type="entry name" value="HP_PGM_like"/>
    <property type="match status" value="1"/>
</dbReference>
<dbReference type="InterPro" id="IPR001345">
    <property type="entry name" value="PG/BPGM_mutase_AS"/>
</dbReference>
<feature type="binding site" evidence="6">
    <location>
        <begin position="82"/>
        <end position="85"/>
    </location>
    <ligand>
        <name>substrate</name>
    </ligand>
</feature>
<dbReference type="Proteomes" id="UP001199424">
    <property type="component" value="Unassembled WGS sequence"/>
</dbReference>
<evidence type="ECO:0000313" key="7">
    <source>
        <dbReference type="EMBL" id="MCC2137143.1"/>
    </source>
</evidence>
<reference evidence="7" key="1">
    <citation type="submission" date="2021-10" db="EMBL/GenBank/DDBJ databases">
        <title>Anaerobic single-cell dispensing facilitates the cultivation of human gut bacteria.</title>
        <authorList>
            <person name="Afrizal A."/>
        </authorList>
    </citation>
    <scope>NUCLEOTIDE SEQUENCE</scope>
    <source>
        <strain evidence="7">CLA-AA-H250</strain>
    </source>
</reference>
<evidence type="ECO:0000256" key="5">
    <source>
        <dbReference type="PIRSR" id="PIRSR613078-1"/>
    </source>
</evidence>
<feature type="binding site" evidence="6">
    <location>
        <position position="57"/>
    </location>
    <ligand>
        <name>substrate</name>
    </ligand>
</feature>
<dbReference type="GO" id="GO:0006096">
    <property type="term" value="P:glycolytic process"/>
    <property type="evidence" value="ECO:0007669"/>
    <property type="project" value="UniProtKB-KW"/>
</dbReference>
<feature type="binding site" evidence="6">
    <location>
        <begin position="7"/>
        <end position="14"/>
    </location>
    <ligand>
        <name>substrate</name>
    </ligand>
</feature>
<dbReference type="EC" id="5.4.2.11" evidence="2"/>
<evidence type="ECO:0000313" key="8">
    <source>
        <dbReference type="Proteomes" id="UP001199424"/>
    </source>
</evidence>
<feature type="active site" description="Proton donor/acceptor" evidence="5">
    <location>
        <position position="82"/>
    </location>
</feature>
<evidence type="ECO:0000256" key="3">
    <source>
        <dbReference type="ARBA" id="ARBA00023152"/>
    </source>
</evidence>
<keyword evidence="8" id="KW-1185">Reference proteome</keyword>
<comment type="caution">
    <text evidence="7">The sequence shown here is derived from an EMBL/GenBank/DDBJ whole genome shotgun (WGS) entry which is preliminary data.</text>
</comment>
<dbReference type="GO" id="GO:0004619">
    <property type="term" value="F:phosphoglycerate mutase activity"/>
    <property type="evidence" value="ECO:0007669"/>
    <property type="project" value="UniProtKB-EC"/>
</dbReference>
<dbReference type="PROSITE" id="PS00175">
    <property type="entry name" value="PG_MUTASE"/>
    <property type="match status" value="1"/>
</dbReference>
<dbReference type="PANTHER" id="PTHR11931">
    <property type="entry name" value="PHOSPHOGLYCERATE MUTASE"/>
    <property type="match status" value="1"/>
</dbReference>
<dbReference type="Pfam" id="PF00300">
    <property type="entry name" value="His_Phos_1"/>
    <property type="match status" value="1"/>
</dbReference>
<evidence type="ECO:0000256" key="4">
    <source>
        <dbReference type="ARBA" id="ARBA00023235"/>
    </source>
</evidence>
<keyword evidence="3" id="KW-0324">Glycolysis</keyword>
<evidence type="ECO:0000256" key="6">
    <source>
        <dbReference type="PIRSR" id="PIRSR613078-2"/>
    </source>
</evidence>
<dbReference type="Gene3D" id="3.40.50.1240">
    <property type="entry name" value="Phosphoglycerate mutase-like"/>
    <property type="match status" value="1"/>
</dbReference>
<dbReference type="EMBL" id="JAJEQC010000008">
    <property type="protein sequence ID" value="MCC2137143.1"/>
    <property type="molecule type" value="Genomic_DNA"/>
</dbReference>
<comment type="similarity">
    <text evidence="1">Belongs to the phosphoglycerate mutase family. BPG-dependent PGAM subfamily.</text>
</comment>
<dbReference type="PIRSF" id="PIRSF000709">
    <property type="entry name" value="6PFK_2-Ptase"/>
    <property type="match status" value="1"/>
</dbReference>
<dbReference type="AlphaFoldDB" id="A0AAE3ANB4"/>
<dbReference type="SUPFAM" id="SSF53254">
    <property type="entry name" value="Phosphoglycerate mutase-like"/>
    <property type="match status" value="1"/>
</dbReference>
<proteinExistence type="inferred from homology"/>
<evidence type="ECO:0000256" key="1">
    <source>
        <dbReference type="ARBA" id="ARBA00006717"/>
    </source>
</evidence>
<dbReference type="RefSeq" id="WP_308449434.1">
    <property type="nucleotide sequence ID" value="NZ_JAJEQC010000008.1"/>
</dbReference>
<keyword evidence="4" id="KW-0413">Isomerase</keyword>
<sequence>MKLYVTRHGETPMNAAHRVCGLTNIDLTEKGIAQAKEAGRSLQDKGIKRIIASPLLRAQHTARLIADEIDIDTIETEQRLIEQNYGIYENTDWDGEAFNANKREFAVRYPGGESMLDLAGRLYPLLNKLKAENGPTTLLVCHGGICRMIRTYFLDVKNTDYAAFKLSNCGIMEFDL</sequence>
<organism evidence="7 8">
    <name type="scientific">Hominenteromicrobium mulieris</name>
    <dbReference type="NCBI Taxonomy" id="2885357"/>
    <lineage>
        <taxon>Bacteria</taxon>
        <taxon>Bacillati</taxon>
        <taxon>Bacillota</taxon>
        <taxon>Clostridia</taxon>
        <taxon>Eubacteriales</taxon>
        <taxon>Oscillospiraceae</taxon>
        <taxon>Hominenteromicrobium</taxon>
    </lineage>
</organism>
<dbReference type="InterPro" id="IPR005952">
    <property type="entry name" value="Phosphogly_mut1"/>
</dbReference>